<dbReference type="InterPro" id="IPR003140">
    <property type="entry name" value="PLipase/COase/thioEstase"/>
</dbReference>
<feature type="domain" description="Phospholipase/carboxylesterase/thioesterase" evidence="3">
    <location>
        <begin position="15"/>
        <end position="217"/>
    </location>
</feature>
<comment type="caution">
    <text evidence="4">The sequence shown here is derived from an EMBL/GenBank/DDBJ whole genome shotgun (WGS) entry which is preliminary data.</text>
</comment>
<dbReference type="Proteomes" id="UP000308707">
    <property type="component" value="Unassembled WGS sequence"/>
</dbReference>
<evidence type="ECO:0000313" key="4">
    <source>
        <dbReference type="EMBL" id="TKR30470.1"/>
    </source>
</evidence>
<dbReference type="InterPro" id="IPR029058">
    <property type="entry name" value="AB_hydrolase_fold"/>
</dbReference>
<sequence>MALLETVEHETAPDPRWTVLWLHGLGADGHDFAPIVPELVRREWPALRFVFPHAPQRAVTINGGIRMRAWYDIVDFDLANRADETGVAESIVQVEALIARERERGVPASRIVLAGFSQGGAIALAAGLRRSEPLAGLVGLSTYLPAANKAAEFLAEAAVAQPLFMGHGIQDPVVPFAAGEYTASLLKMLGFAVDWHHYPMAHQVCAEEIGDLGDWLSRLFASP</sequence>
<dbReference type="Gene3D" id="3.40.50.1820">
    <property type="entry name" value="alpha/beta hydrolase"/>
    <property type="match status" value="1"/>
</dbReference>
<dbReference type="EMBL" id="SZUA01000002">
    <property type="protein sequence ID" value="TKR30470.1"/>
    <property type="molecule type" value="Genomic_DNA"/>
</dbReference>
<dbReference type="PANTHER" id="PTHR10655:SF17">
    <property type="entry name" value="LYSOPHOSPHOLIPASE-LIKE PROTEIN 1"/>
    <property type="match status" value="1"/>
</dbReference>
<organism evidence="4 5">
    <name type="scientific">Luteimonas gilva</name>
    <dbReference type="NCBI Taxonomy" id="2572684"/>
    <lineage>
        <taxon>Bacteria</taxon>
        <taxon>Pseudomonadati</taxon>
        <taxon>Pseudomonadota</taxon>
        <taxon>Gammaproteobacteria</taxon>
        <taxon>Lysobacterales</taxon>
        <taxon>Lysobacteraceae</taxon>
        <taxon>Luteimonas</taxon>
    </lineage>
</organism>
<proteinExistence type="inferred from homology"/>
<dbReference type="AlphaFoldDB" id="A0A4U5JLF4"/>
<dbReference type="InterPro" id="IPR050565">
    <property type="entry name" value="LYPA1-2/EST-like"/>
</dbReference>
<evidence type="ECO:0000256" key="1">
    <source>
        <dbReference type="ARBA" id="ARBA00006499"/>
    </source>
</evidence>
<protein>
    <submittedName>
        <fullName evidence="4">Carboxylesterase</fullName>
    </submittedName>
</protein>
<keyword evidence="2" id="KW-0378">Hydrolase</keyword>
<dbReference type="OrthoDB" id="9801763at2"/>
<accession>A0A4U5JLF4</accession>
<name>A0A4U5JLF4_9GAMM</name>
<gene>
    <name evidence="4" type="ORF">FCE95_10140</name>
</gene>
<dbReference type="SUPFAM" id="SSF53474">
    <property type="entry name" value="alpha/beta-Hydrolases"/>
    <property type="match status" value="1"/>
</dbReference>
<reference evidence="4 5" key="1">
    <citation type="submission" date="2019-04" db="EMBL/GenBank/DDBJ databases">
        <title>Reference strain of H23.</title>
        <authorList>
            <person name="Luo X."/>
        </authorList>
    </citation>
    <scope>NUCLEOTIDE SEQUENCE [LARGE SCALE GENOMIC DNA]</scope>
    <source>
        <strain evidence="4 5">H23</strain>
    </source>
</reference>
<evidence type="ECO:0000259" key="3">
    <source>
        <dbReference type="Pfam" id="PF02230"/>
    </source>
</evidence>
<comment type="similarity">
    <text evidence="1">Belongs to the AB hydrolase superfamily. AB hydrolase 2 family.</text>
</comment>
<dbReference type="RefSeq" id="WP_137266900.1">
    <property type="nucleotide sequence ID" value="NZ_SZUA01000002.1"/>
</dbReference>
<evidence type="ECO:0000256" key="2">
    <source>
        <dbReference type="ARBA" id="ARBA00022801"/>
    </source>
</evidence>
<dbReference type="Pfam" id="PF02230">
    <property type="entry name" value="Abhydrolase_2"/>
    <property type="match status" value="1"/>
</dbReference>
<dbReference type="GO" id="GO:0016787">
    <property type="term" value="F:hydrolase activity"/>
    <property type="evidence" value="ECO:0007669"/>
    <property type="project" value="UniProtKB-KW"/>
</dbReference>
<dbReference type="PANTHER" id="PTHR10655">
    <property type="entry name" value="LYSOPHOSPHOLIPASE-RELATED"/>
    <property type="match status" value="1"/>
</dbReference>
<keyword evidence="5" id="KW-1185">Reference proteome</keyword>
<evidence type="ECO:0000313" key="5">
    <source>
        <dbReference type="Proteomes" id="UP000308707"/>
    </source>
</evidence>